<evidence type="ECO:0000259" key="13">
    <source>
        <dbReference type="Pfam" id="PF04065"/>
    </source>
</evidence>
<evidence type="ECO:0000256" key="7">
    <source>
        <dbReference type="ARBA" id="ARBA00023015"/>
    </source>
</evidence>
<dbReference type="PIRSF" id="PIRSF005290">
    <property type="entry name" value="NOT_su_3_5"/>
    <property type="match status" value="1"/>
</dbReference>
<gene>
    <name evidence="15" type="ORF">BN7_5460</name>
</gene>
<keyword evidence="9 10" id="KW-0539">Nucleus</keyword>
<dbReference type="PANTHER" id="PTHR23326">
    <property type="entry name" value="CCR4 NOT-RELATED"/>
    <property type="match status" value="1"/>
</dbReference>
<dbReference type="InterPro" id="IPR040168">
    <property type="entry name" value="Not2/3/5"/>
</dbReference>
<feature type="region of interest" description="Disordered" evidence="12">
    <location>
        <begin position="241"/>
        <end position="346"/>
    </location>
</feature>
<evidence type="ECO:0000259" key="14">
    <source>
        <dbReference type="Pfam" id="PF04153"/>
    </source>
</evidence>
<dbReference type="AlphaFoldDB" id="K0KXS8"/>
<keyword evidence="6" id="KW-0597">Phosphoprotein</keyword>
<evidence type="ECO:0000256" key="1">
    <source>
        <dbReference type="ARBA" id="ARBA00004123"/>
    </source>
</evidence>
<dbReference type="HOGENOM" id="CLU_013819_3_0_1"/>
<name>K0KXS8_WICCF</name>
<evidence type="ECO:0000256" key="4">
    <source>
        <dbReference type="ARBA" id="ARBA00022490"/>
    </source>
</evidence>
<feature type="coiled-coil region" evidence="11">
    <location>
        <begin position="116"/>
        <end position="150"/>
    </location>
</feature>
<feature type="domain" description="NOT2/NOT3/NOT5 C-terminal" evidence="14">
    <location>
        <begin position="479"/>
        <end position="619"/>
    </location>
</feature>
<evidence type="ECO:0000313" key="16">
    <source>
        <dbReference type="Proteomes" id="UP000009328"/>
    </source>
</evidence>
<evidence type="ECO:0000313" key="15">
    <source>
        <dbReference type="EMBL" id="CCH45873.1"/>
    </source>
</evidence>
<comment type="caution">
    <text evidence="15">The sequence shown here is derived from an EMBL/GenBank/DDBJ whole genome shotgun (WGS) entry which is preliminary data.</text>
</comment>
<keyword evidence="4 10" id="KW-0963">Cytoplasm</keyword>
<keyword evidence="5 10" id="KW-0678">Repressor</keyword>
<feature type="compositionally biased region" description="Low complexity" evidence="12">
    <location>
        <begin position="281"/>
        <end position="298"/>
    </location>
</feature>
<feature type="compositionally biased region" description="Polar residues" evidence="12">
    <location>
        <begin position="304"/>
        <end position="317"/>
    </location>
</feature>
<evidence type="ECO:0000256" key="2">
    <source>
        <dbReference type="ARBA" id="ARBA00004496"/>
    </source>
</evidence>
<dbReference type="Gene3D" id="2.30.30.1020">
    <property type="entry name" value="CCR4-NOT complex subunit 2/3/5, C-terminal domain"/>
    <property type="match status" value="1"/>
</dbReference>
<feature type="compositionally biased region" description="Basic and acidic residues" evidence="12">
    <location>
        <begin position="242"/>
        <end position="254"/>
    </location>
</feature>
<keyword evidence="16" id="KW-1185">Reference proteome</keyword>
<dbReference type="eggNOG" id="KOG2150">
    <property type="taxonomic scope" value="Eukaryota"/>
</dbReference>
<feature type="compositionally biased region" description="Polar residues" evidence="12">
    <location>
        <begin position="326"/>
        <end position="342"/>
    </location>
</feature>
<keyword evidence="11" id="KW-0175">Coiled coil</keyword>
<comment type="similarity">
    <text evidence="3 10">Belongs to the CNOT2/3/5 family.</text>
</comment>
<feature type="compositionally biased region" description="Polar residues" evidence="12">
    <location>
        <begin position="406"/>
        <end position="418"/>
    </location>
</feature>
<accession>K0KXS8</accession>
<feature type="compositionally biased region" description="Polar residues" evidence="12">
    <location>
        <begin position="425"/>
        <end position="442"/>
    </location>
</feature>
<keyword evidence="8 10" id="KW-0804">Transcription</keyword>
<proteinExistence type="inferred from homology"/>
<dbReference type="InterPro" id="IPR012270">
    <property type="entry name" value="CCR4-NOT_su3/5"/>
</dbReference>
<dbReference type="Pfam" id="PF04065">
    <property type="entry name" value="Not3"/>
    <property type="match status" value="1"/>
</dbReference>
<evidence type="ECO:0000256" key="11">
    <source>
        <dbReference type="SAM" id="Coils"/>
    </source>
</evidence>
<evidence type="ECO:0000256" key="9">
    <source>
        <dbReference type="ARBA" id="ARBA00023242"/>
    </source>
</evidence>
<evidence type="ECO:0000256" key="3">
    <source>
        <dbReference type="ARBA" id="ARBA00007682"/>
    </source>
</evidence>
<dbReference type="InterPro" id="IPR038635">
    <property type="entry name" value="CCR4-NOT_su2/3/5_C_sf"/>
</dbReference>
<organism evidence="15 16">
    <name type="scientific">Wickerhamomyces ciferrii (strain ATCC 14091 / BCRC 22168 / CBS 111 / JCM 3599 / NBRC 0793 / NRRL Y-1031 F-60-10)</name>
    <name type="common">Yeast</name>
    <name type="synonym">Pichia ciferrii</name>
    <dbReference type="NCBI Taxonomy" id="1206466"/>
    <lineage>
        <taxon>Eukaryota</taxon>
        <taxon>Fungi</taxon>
        <taxon>Dikarya</taxon>
        <taxon>Ascomycota</taxon>
        <taxon>Saccharomycotina</taxon>
        <taxon>Saccharomycetes</taxon>
        <taxon>Phaffomycetales</taxon>
        <taxon>Wickerhamomycetaceae</taxon>
        <taxon>Wickerhamomyces</taxon>
    </lineage>
</organism>
<dbReference type="Pfam" id="PF04153">
    <property type="entry name" value="NOT2_3_5_C"/>
    <property type="match status" value="1"/>
</dbReference>
<dbReference type="STRING" id="1206466.K0KXS8"/>
<dbReference type="GO" id="GO:0005634">
    <property type="term" value="C:nucleus"/>
    <property type="evidence" value="ECO:0007669"/>
    <property type="project" value="UniProtKB-SubCell"/>
</dbReference>
<keyword evidence="10" id="KW-0010">Activator</keyword>
<evidence type="ECO:0000256" key="10">
    <source>
        <dbReference type="PIRNR" id="PIRNR005290"/>
    </source>
</evidence>
<evidence type="ECO:0000256" key="6">
    <source>
        <dbReference type="ARBA" id="ARBA00022553"/>
    </source>
</evidence>
<dbReference type="GO" id="GO:0006355">
    <property type="term" value="P:regulation of DNA-templated transcription"/>
    <property type="evidence" value="ECO:0007669"/>
    <property type="project" value="InterPro"/>
</dbReference>
<reference evidence="15 16" key="1">
    <citation type="journal article" date="2012" name="Eukaryot. Cell">
        <title>Draft genome sequence of Wickerhamomyces ciferrii NRRL Y-1031 F-60-10.</title>
        <authorList>
            <person name="Schneider J."/>
            <person name="Andrea H."/>
            <person name="Blom J."/>
            <person name="Jaenicke S."/>
            <person name="Ruckert C."/>
            <person name="Schorsch C."/>
            <person name="Szczepanowski R."/>
            <person name="Farwick M."/>
            <person name="Goesmann A."/>
            <person name="Puhler A."/>
            <person name="Schaffer S."/>
            <person name="Tauch A."/>
            <person name="Kohler T."/>
            <person name="Brinkrolf K."/>
        </authorList>
    </citation>
    <scope>NUCLEOTIDE SEQUENCE [LARGE SCALE GENOMIC DNA]</scope>
    <source>
        <strain evidence="16">ATCC 14091 / BCRC 22168 / CBS 111 / JCM 3599 / NBRC 0793 / NRRL Y-1031 F-60-10</strain>
    </source>
</reference>
<protein>
    <recommendedName>
        <fullName evidence="10">General negative regulator of transcription subunit</fullName>
    </recommendedName>
</protein>
<sequence>MSQRKLLQEIDKVFKKVKEGLEIFDGYYDKLQNCESQSQKEKIEGDLKREIKKLQRQRDQIKNWLSGNDVKDKNNLLENRRLIENAMERFKTVEKDMKTKAFSKEGLSMQRIDPKEKEKNEQADFIHSQLEELQLQSEKHEATIDQIHNSVKKGKKLDNSKQQEIESLNELISRNKWHSEKMELILRLLENDDIESEQVATLQEDIKYYVENNEDVDFIEDEGIYDELGLEDIEDIYGHIGDYPHAEDVDHDHGSSPIQQHHTPQKKSSISAQPSAPSTANTTTTTNNNHNNNHNTNNSHGLPASQSTAAPSTNLHNNGPIKPPGLSNTNINVPSPRSTTPGLISLKPSVAPVKTDLKYSSVLSAGVNSNNNTPTNPSANIASTTSTTASPSTNTNNINTPPASKINLNTSNTATTPSQAPPGLSKTNTNITNDSREGTQSPILIPNGFQDLLSSFEKTKNLIINPVPFQKISKILETSLLNCPDSLDSDKPKNYIPNNPHPTSIYYPQEPLAELNYSIIVKKLDESTLFYNFYFDQGKYIQIQNAQELVKRGWIFNKINKKWWKKFEDIQPPPTPLSNGNSNQESSQAEKKFFWKYFDYEDTWLSRRKDDFKPNSEELVTEF</sequence>
<comment type="function">
    <text evidence="10">Acts as component of the CCR4-NOT core complex, which in the nucleus seems to be a general transcription factor, and in the cytoplasm the major mRNA deadenylase involved in mRNA turnover. The NOT protein subcomplex negatively regulates the basal and activated transcription of many genes. Preferentially affects TC-type TATA element-dependent transcription. Could directly or indirectly inhibit component(s) of the general transcription machinery.</text>
</comment>
<feature type="compositionally biased region" description="Low complexity" evidence="12">
    <location>
        <begin position="368"/>
        <end position="404"/>
    </location>
</feature>
<dbReference type="InParanoid" id="K0KXS8"/>
<dbReference type="Proteomes" id="UP000009328">
    <property type="component" value="Unassembled WGS sequence"/>
</dbReference>
<evidence type="ECO:0000256" key="12">
    <source>
        <dbReference type="SAM" id="MobiDB-lite"/>
    </source>
</evidence>
<feature type="compositionally biased region" description="Polar residues" evidence="12">
    <location>
        <begin position="256"/>
        <end position="280"/>
    </location>
</feature>
<evidence type="ECO:0000256" key="5">
    <source>
        <dbReference type="ARBA" id="ARBA00022491"/>
    </source>
</evidence>
<feature type="domain" description="CCR4-Not complex component Not N-terminal" evidence="13">
    <location>
        <begin position="2"/>
        <end position="230"/>
    </location>
</feature>
<keyword evidence="7 10" id="KW-0805">Transcription regulation</keyword>
<dbReference type="InterPro" id="IPR007282">
    <property type="entry name" value="NOT2/3/5_C"/>
</dbReference>
<dbReference type="GO" id="GO:0000289">
    <property type="term" value="P:nuclear-transcribed mRNA poly(A) tail shortening"/>
    <property type="evidence" value="ECO:0007669"/>
    <property type="project" value="UniProtKB-ARBA"/>
</dbReference>
<dbReference type="EMBL" id="CAIF01000216">
    <property type="protein sequence ID" value="CCH45873.1"/>
    <property type="molecule type" value="Genomic_DNA"/>
</dbReference>
<evidence type="ECO:0000256" key="8">
    <source>
        <dbReference type="ARBA" id="ARBA00023163"/>
    </source>
</evidence>
<feature type="region of interest" description="Disordered" evidence="12">
    <location>
        <begin position="367"/>
        <end position="442"/>
    </location>
</feature>
<dbReference type="GO" id="GO:0000932">
    <property type="term" value="C:P-body"/>
    <property type="evidence" value="ECO:0007669"/>
    <property type="project" value="UniProtKB-UniRule"/>
</dbReference>
<dbReference type="FunCoup" id="K0KXS8">
    <property type="interactions" value="170"/>
</dbReference>
<comment type="subcellular location">
    <subcellularLocation>
        <location evidence="2 10">Cytoplasm</location>
    </subcellularLocation>
    <subcellularLocation>
        <location evidence="1 10">Nucleus</location>
    </subcellularLocation>
</comment>
<dbReference type="GO" id="GO:0030015">
    <property type="term" value="C:CCR4-NOT core complex"/>
    <property type="evidence" value="ECO:0007669"/>
    <property type="project" value="UniProtKB-UniRule"/>
</dbReference>
<dbReference type="InterPro" id="IPR007207">
    <property type="entry name" value="Not_N"/>
</dbReference>